<keyword evidence="6" id="KW-0234">DNA repair</keyword>
<dbReference type="InterPro" id="IPR006555">
    <property type="entry name" value="ATP-dep_Helicase_C"/>
</dbReference>
<keyword evidence="5" id="KW-0238">DNA-binding</keyword>
<dbReference type="PANTHER" id="PTHR11472">
    <property type="entry name" value="DNA REPAIR DEAD HELICASE RAD3/XP-D SUBFAMILY MEMBER"/>
    <property type="match status" value="1"/>
</dbReference>
<keyword evidence="3" id="KW-0227">DNA damage</keyword>
<dbReference type="PROSITE" id="PS00018">
    <property type="entry name" value="EF_HAND_1"/>
    <property type="match status" value="3"/>
</dbReference>
<dbReference type="InterPro" id="IPR010643">
    <property type="entry name" value="HBB"/>
</dbReference>
<dbReference type="Pfam" id="PF06777">
    <property type="entry name" value="HBB"/>
    <property type="match status" value="1"/>
</dbReference>
<dbReference type="GO" id="GO:0004386">
    <property type="term" value="F:helicase activity"/>
    <property type="evidence" value="ECO:0007669"/>
    <property type="project" value="UniProtKB-KW"/>
</dbReference>
<dbReference type="CDD" id="cd18788">
    <property type="entry name" value="SF2_C_XPD"/>
    <property type="match status" value="1"/>
</dbReference>
<evidence type="ECO:0000256" key="8">
    <source>
        <dbReference type="ARBA" id="ARBA00048954"/>
    </source>
</evidence>
<dbReference type="PROSITE" id="PS50222">
    <property type="entry name" value="EF_HAND_2"/>
    <property type="match status" value="2"/>
</dbReference>
<dbReference type="EMBL" id="CAXAMM010009913">
    <property type="protein sequence ID" value="CAK9021764.1"/>
    <property type="molecule type" value="Genomic_DNA"/>
</dbReference>
<evidence type="ECO:0000256" key="4">
    <source>
        <dbReference type="ARBA" id="ARBA00022837"/>
    </source>
</evidence>
<feature type="domain" description="EF-hand" evidence="10">
    <location>
        <begin position="1073"/>
        <end position="1108"/>
    </location>
</feature>
<evidence type="ECO:0000256" key="7">
    <source>
        <dbReference type="ARBA" id="ARBA00044969"/>
    </source>
</evidence>
<dbReference type="InterPro" id="IPR001945">
    <property type="entry name" value="RAD3/XPD"/>
</dbReference>
<dbReference type="InterPro" id="IPR002048">
    <property type="entry name" value="EF_hand_dom"/>
</dbReference>
<keyword evidence="2" id="KW-0408">Iron</keyword>
<accession>A0ABP0K4R0</accession>
<evidence type="ECO:0000256" key="6">
    <source>
        <dbReference type="ARBA" id="ARBA00023204"/>
    </source>
</evidence>
<evidence type="ECO:0000256" key="9">
    <source>
        <dbReference type="SAM" id="MobiDB-lite"/>
    </source>
</evidence>
<dbReference type="InterPro" id="IPR022086">
    <property type="entry name" value="IMCp"/>
</dbReference>
<keyword evidence="11" id="KW-0547">Nucleotide-binding</keyword>
<reference evidence="11 12" key="1">
    <citation type="submission" date="2024-02" db="EMBL/GenBank/DDBJ databases">
        <authorList>
            <person name="Chen Y."/>
            <person name="Shah S."/>
            <person name="Dougan E. K."/>
            <person name="Thang M."/>
            <person name="Chan C."/>
        </authorList>
    </citation>
    <scope>NUCLEOTIDE SEQUENCE [LARGE SCALE GENOMIC DNA]</scope>
</reference>
<dbReference type="Gene3D" id="3.40.50.300">
    <property type="entry name" value="P-loop containing nucleotide triphosphate hydrolases"/>
    <property type="match status" value="2"/>
</dbReference>
<dbReference type="Pfam" id="PF12314">
    <property type="entry name" value="IMCp"/>
    <property type="match status" value="3"/>
</dbReference>
<evidence type="ECO:0000256" key="2">
    <source>
        <dbReference type="ARBA" id="ARBA00022485"/>
    </source>
</evidence>
<keyword evidence="11" id="KW-0067">ATP-binding</keyword>
<name>A0ABP0K4R0_9DINO</name>
<comment type="caution">
    <text evidence="11">The sequence shown here is derived from an EMBL/GenBank/DDBJ whole genome shotgun (WGS) entry which is preliminary data.</text>
</comment>
<dbReference type="Proteomes" id="UP001642464">
    <property type="component" value="Unassembled WGS sequence"/>
</dbReference>
<proteinExistence type="predicted"/>
<dbReference type="Pfam" id="PF13307">
    <property type="entry name" value="Helicase_C_2"/>
    <property type="match status" value="1"/>
</dbReference>
<evidence type="ECO:0000256" key="5">
    <source>
        <dbReference type="ARBA" id="ARBA00023125"/>
    </source>
</evidence>
<dbReference type="SUPFAM" id="SSF47473">
    <property type="entry name" value="EF-hand"/>
    <property type="match status" value="1"/>
</dbReference>
<keyword evidence="12" id="KW-1185">Reference proteome</keyword>
<keyword evidence="11" id="KW-0347">Helicase</keyword>
<dbReference type="Gene3D" id="1.10.238.10">
    <property type="entry name" value="EF-hand"/>
    <property type="match status" value="1"/>
</dbReference>
<dbReference type="SMART" id="SM00491">
    <property type="entry name" value="HELICc2"/>
    <property type="match status" value="1"/>
</dbReference>
<feature type="region of interest" description="Disordered" evidence="9">
    <location>
        <begin position="1456"/>
        <end position="1477"/>
    </location>
</feature>
<evidence type="ECO:0000256" key="1">
    <source>
        <dbReference type="ARBA" id="ARBA00001966"/>
    </source>
</evidence>
<dbReference type="Pfam" id="PF13202">
    <property type="entry name" value="EF-hand_5"/>
    <property type="match status" value="2"/>
</dbReference>
<dbReference type="InterPro" id="IPR011992">
    <property type="entry name" value="EF-hand-dom_pair"/>
</dbReference>
<evidence type="ECO:0000313" key="11">
    <source>
        <dbReference type="EMBL" id="CAK9021764.1"/>
    </source>
</evidence>
<gene>
    <name evidence="11" type="ORF">SCF082_LOCUS15481</name>
</gene>
<dbReference type="InterPro" id="IPR018247">
    <property type="entry name" value="EF_Hand_1_Ca_BS"/>
</dbReference>
<evidence type="ECO:0000313" key="12">
    <source>
        <dbReference type="Proteomes" id="UP001642464"/>
    </source>
</evidence>
<keyword evidence="2" id="KW-0411">Iron-sulfur</keyword>
<comment type="cofactor">
    <cofactor evidence="1">
        <name>[4Fe-4S] cluster</name>
        <dbReference type="ChEBI" id="CHEBI:49883"/>
    </cofactor>
</comment>
<sequence>MGQIKRMVIFSQELLLGLSRPAAMGTSLAEKWALFNWVGVSKAGALTWEAEKYVQSNVYAADPLKTLKTIRKLLAILAGGCALAGGDPITEKLMPKGTLQSCQCFKALFEEVRGGVSSAGAVASLSSPGGITDIGLGGWNLSPQQAAATVGNNSPALGALGVSVLGKAGPNSPLEVHRQAHNIDDVCIESLSVKLNRQRLDQSSGNLTRLGNEIERVKKEDASRLQEEYKRLVQGLRQAGQIDEAMADQLQSPVLPEDLVSEAIPGNIRRAEHFIALLRRIVNFCRRYLHVERAQCEGPLSICHKLEEDAEVDSKSLKFCHERLRSLLNTLQVSNLEEFTPITKVADFVTLLGTYSQGFTIIVDPYPEAQGIYDPTLILRCLDASIAIRPVLKRYQSVVLTSGTISPLEMYPKILGMSNVVATESFSITMERKCLCPLIVTHGPDQVPISSRFSLREDPSVVQNYGSLLEQLVQTDTNNDGVLTREEMAALHMGAQAGAVTYAAGANAPRMAAMMPMAPVTQQMVAPPVTQQLPPVTAVVTAPPQHVAVRPPVQLIEKIVEVPQVEVQEKYVDIPTTLYQEKVVEVPKVHVAEVTKQVPRIEVQEVIKEVAKPITEVYERTVEVPQNLYVEKLVEVPKLRVVDVLKQVPKPVMRQVEKQVVKPIYEVIEKLVEVPIATIEEQIVEVPKVEYMEFVREVPRHELQEVQKQVEKPVIQVVEKVMEVPQYTIQECIVEVPVVETVEVVKQVPAVEVQTVDKEVRKKEVHYVEKIVEVPQVIYEERIVEVPKIEYREVIKQVPKAEVQYIDKKVPKHIIEYVEKIVEVPQVVYEERVVEVPQVHNVEAITEVPKPQMQRVERKVPKIQLRPQERIVEVPVTLKVEQPVEVPQVLVAEQVRQVPSTEVQYVDREVPNVTYQALEQIVEVPQVVKEERLVEVPQVQVAEFIKQVPKQQVQEIPKHIPKVEMRCVEKIQNVPVKLMHEVAVEVPQVLRHEVISQVSQQTEQRVVQAAEEFSRFVNRDEVVVGEQESQYGGMGPIAPSTTSVEMYEQGLVSHVKSSEVRRGTAQTAVSAQMRPGAAGDLFAALDTNNDGVLSREEMAALRPGVAAPVTMTAPPVTMSGCGVARYGPCGTPGVGAACAPTACGACGTCQGGVTYAPAPRMATAAPVTVASAVGARPDLFSALDTNNDGVLSREEMAALHMGPGGAVCFFTSYRYLEQVLEKWYETGVISRVLKHKLLFIETADVVATTYALNLYRQACDSGQGAVFLSVARGKVAEGIDFDRHYGRCVVLFGVPFQYTLSRELRARLEFLRQHYDIKESEFLNFDAMRQASQCLGRVIRSKRDYGVMIFADQRYARSDKRSKIPDWIRHFLEPGHVFMASDLAVEAAGNFLLQMSQPFEPRTLDRVNHEEKTGVGASVLTPQALQELQAEGSKASDSKEMEKSAIFAPPLKRLKLNLSTPPDPPSSNLDAVSKQIW</sequence>
<dbReference type="InterPro" id="IPR045028">
    <property type="entry name" value="DinG/Rad3-like"/>
</dbReference>
<feature type="compositionally biased region" description="Polar residues" evidence="9">
    <location>
        <begin position="1466"/>
        <end position="1477"/>
    </location>
</feature>
<dbReference type="InterPro" id="IPR027417">
    <property type="entry name" value="P-loop_NTPase"/>
</dbReference>
<keyword evidence="2" id="KW-0479">Metal-binding</keyword>
<organism evidence="11 12">
    <name type="scientific">Durusdinium trenchii</name>
    <dbReference type="NCBI Taxonomy" id="1381693"/>
    <lineage>
        <taxon>Eukaryota</taxon>
        <taxon>Sar</taxon>
        <taxon>Alveolata</taxon>
        <taxon>Dinophyceae</taxon>
        <taxon>Suessiales</taxon>
        <taxon>Symbiodiniaceae</taxon>
        <taxon>Durusdinium</taxon>
    </lineage>
</organism>
<evidence type="ECO:0000259" key="10">
    <source>
        <dbReference type="PROSITE" id="PS50222"/>
    </source>
</evidence>
<comment type="catalytic activity">
    <reaction evidence="8">
        <text>ATP + H2O = ADP + phosphate + H(+)</text>
        <dbReference type="Rhea" id="RHEA:13065"/>
        <dbReference type="ChEBI" id="CHEBI:15377"/>
        <dbReference type="ChEBI" id="CHEBI:15378"/>
        <dbReference type="ChEBI" id="CHEBI:30616"/>
        <dbReference type="ChEBI" id="CHEBI:43474"/>
        <dbReference type="ChEBI" id="CHEBI:456216"/>
        <dbReference type="EC" id="5.6.2.3"/>
    </reaction>
</comment>
<dbReference type="EC" id="5.6.2.3" evidence="7"/>
<feature type="domain" description="EF-hand" evidence="10">
    <location>
        <begin position="1178"/>
        <end position="1206"/>
    </location>
</feature>
<keyword evidence="4" id="KW-0106">Calcium</keyword>
<dbReference type="PRINTS" id="PR00852">
    <property type="entry name" value="XRODRMPGMNTD"/>
</dbReference>
<keyword evidence="11" id="KW-0378">Hydrolase</keyword>
<keyword evidence="2" id="KW-0004">4Fe-4S</keyword>
<dbReference type="Gene3D" id="1.10.275.30">
    <property type="match status" value="1"/>
</dbReference>
<evidence type="ECO:0000256" key="3">
    <source>
        <dbReference type="ARBA" id="ARBA00022763"/>
    </source>
</evidence>
<protein>
    <recommendedName>
        <fullName evidence="7">DNA 5'-3' helicase</fullName>
        <ecNumber evidence="7">5.6.2.3</ecNumber>
    </recommendedName>
</protein>
<dbReference type="PANTHER" id="PTHR11472:SF1">
    <property type="entry name" value="GENERAL TRANSCRIPTION AND DNA REPAIR FACTOR IIH HELICASE SUBUNIT XPD"/>
    <property type="match status" value="1"/>
</dbReference>